<keyword evidence="1" id="KW-0472">Membrane</keyword>
<name>A0AAV1MEW4_9CAUD</name>
<sequence>MWLVVQRVRQEVSMFIWIVISLIGLVLFYRTLIMFKE</sequence>
<organism evidence="2 3">
    <name type="scientific">Klebsiella phage vB_Kpn_K13PH07C1L</name>
    <dbReference type="NCBI Taxonomy" id="3071649"/>
    <lineage>
        <taxon>Viruses</taxon>
        <taxon>Duplodnaviria</taxon>
        <taxon>Heunggongvirae</taxon>
        <taxon>Uroviricota</taxon>
        <taxon>Caudoviricetes</taxon>
        <taxon>Autographivirales</taxon>
        <taxon>Autosignataviridae</taxon>
        <taxon>Molineuxvirinae</taxon>
        <taxon>Gansuvirus</taxon>
        <taxon>Gansuvirus K13PH07C1L</taxon>
    </lineage>
</organism>
<proteinExistence type="predicted"/>
<gene>
    <name evidence="2" type="ORF">K13PH07C1L_LOCUS13</name>
</gene>
<reference evidence="2 3" key="1">
    <citation type="submission" date="2023-10" db="EMBL/GenBank/DDBJ databases">
        <authorList>
            <person name="Robby Concha-Eloko"/>
            <person name="Pilar Barberan- Martinez"/>
            <person name="Rafael Sanjuan"/>
            <person name="Pilar Domingo-Calap"/>
        </authorList>
    </citation>
    <scope>NUCLEOTIDE SEQUENCE [LARGE SCALE GENOMIC DNA]</scope>
</reference>
<evidence type="ECO:0000313" key="3">
    <source>
        <dbReference type="Proteomes" id="UP001497543"/>
    </source>
</evidence>
<keyword evidence="1" id="KW-1133">Transmembrane helix</keyword>
<feature type="transmembrane region" description="Helical" evidence="1">
    <location>
        <begin position="12"/>
        <end position="32"/>
    </location>
</feature>
<accession>A0AAV1MEW4</accession>
<keyword evidence="1" id="KW-0812">Transmembrane</keyword>
<protein>
    <submittedName>
        <fullName evidence="2">Uncharacterized protein</fullName>
    </submittedName>
</protein>
<evidence type="ECO:0000256" key="1">
    <source>
        <dbReference type="SAM" id="Phobius"/>
    </source>
</evidence>
<dbReference type="Proteomes" id="UP001497543">
    <property type="component" value="Chromosome"/>
</dbReference>
<evidence type="ECO:0000313" key="2">
    <source>
        <dbReference type="EMBL" id="CAK6596706.1"/>
    </source>
</evidence>
<dbReference type="EMBL" id="OY978857">
    <property type="protein sequence ID" value="CAK6596706.1"/>
    <property type="molecule type" value="Genomic_DNA"/>
</dbReference>
<keyword evidence="3" id="KW-1185">Reference proteome</keyword>